<reference evidence="9 10" key="1">
    <citation type="submission" date="2019-03" db="EMBL/GenBank/DDBJ databases">
        <title>Draft genome sequences of novel Actinobacteria.</title>
        <authorList>
            <person name="Sahin N."/>
            <person name="Ay H."/>
            <person name="Saygin H."/>
        </authorList>
    </citation>
    <scope>NUCLEOTIDE SEQUENCE [LARGE SCALE GENOMIC DNA]</scope>
    <source>
        <strain evidence="9 10">KC712</strain>
    </source>
</reference>
<dbReference type="InterPro" id="IPR011343">
    <property type="entry name" value="DeoC"/>
</dbReference>
<dbReference type="SUPFAM" id="SSF51569">
    <property type="entry name" value="Aldolase"/>
    <property type="match status" value="1"/>
</dbReference>
<feature type="active site" description="Schiff-base intermediate with acetaldehyde" evidence="7">
    <location>
        <position position="169"/>
    </location>
</feature>
<dbReference type="CDD" id="cd00959">
    <property type="entry name" value="DeoC"/>
    <property type="match status" value="1"/>
</dbReference>
<dbReference type="GO" id="GO:0006018">
    <property type="term" value="P:2-deoxyribose 1-phosphate catabolic process"/>
    <property type="evidence" value="ECO:0007669"/>
    <property type="project" value="UniProtKB-UniRule"/>
</dbReference>
<evidence type="ECO:0000256" key="5">
    <source>
        <dbReference type="ARBA" id="ARBA00048791"/>
    </source>
</evidence>
<keyword evidence="2 7" id="KW-0963">Cytoplasm</keyword>
<evidence type="ECO:0000256" key="7">
    <source>
        <dbReference type="HAMAP-Rule" id="MF_00114"/>
    </source>
</evidence>
<dbReference type="HAMAP" id="MF_00114">
    <property type="entry name" value="DeoC_type1"/>
    <property type="match status" value="1"/>
</dbReference>
<evidence type="ECO:0000256" key="2">
    <source>
        <dbReference type="ARBA" id="ARBA00022490"/>
    </source>
</evidence>
<comment type="caution">
    <text evidence="9">The sequence shown here is derived from an EMBL/GenBank/DDBJ whole genome shotgun (WGS) entry which is preliminary data.</text>
</comment>
<gene>
    <name evidence="7 9" type="primary">deoC</name>
    <name evidence="9" type="ORF">E1294_10895</name>
</gene>
<dbReference type="Proteomes" id="UP000294543">
    <property type="component" value="Unassembled WGS sequence"/>
</dbReference>
<evidence type="ECO:0000256" key="3">
    <source>
        <dbReference type="ARBA" id="ARBA00023239"/>
    </source>
</evidence>
<dbReference type="Gene3D" id="3.20.20.70">
    <property type="entry name" value="Aldolase class I"/>
    <property type="match status" value="1"/>
</dbReference>
<comment type="catalytic activity">
    <reaction evidence="5 7">
        <text>2-deoxy-D-ribose 5-phosphate = D-glyceraldehyde 3-phosphate + acetaldehyde</text>
        <dbReference type="Rhea" id="RHEA:12821"/>
        <dbReference type="ChEBI" id="CHEBI:15343"/>
        <dbReference type="ChEBI" id="CHEBI:59776"/>
        <dbReference type="ChEBI" id="CHEBI:62877"/>
        <dbReference type="EC" id="4.1.2.4"/>
    </reaction>
</comment>
<evidence type="ECO:0000256" key="6">
    <source>
        <dbReference type="ARBA" id="ARBA00056337"/>
    </source>
</evidence>
<feature type="region of interest" description="Disordered" evidence="8">
    <location>
        <begin position="234"/>
        <end position="253"/>
    </location>
</feature>
<comment type="pathway">
    <text evidence="7">Carbohydrate degradation; 2-deoxy-D-ribose 1-phosphate degradation; D-glyceraldehyde 3-phosphate and acetaldehyde from 2-deoxy-alpha-D-ribose 1-phosphate: step 2/2.</text>
</comment>
<keyword evidence="10" id="KW-1185">Reference proteome</keyword>
<dbReference type="InterPro" id="IPR028581">
    <property type="entry name" value="DeoC_typeI"/>
</dbReference>
<feature type="active site" description="Proton donor/acceptor" evidence="7">
    <location>
        <position position="107"/>
    </location>
</feature>
<comment type="subcellular location">
    <subcellularLocation>
        <location evidence="7">Cytoplasm</location>
    </subcellularLocation>
</comment>
<dbReference type="GO" id="GO:0009264">
    <property type="term" value="P:deoxyribonucleotide catabolic process"/>
    <property type="evidence" value="ECO:0007669"/>
    <property type="project" value="UniProtKB-UniRule"/>
</dbReference>
<keyword evidence="4 7" id="KW-0704">Schiff base</keyword>
<evidence type="ECO:0000256" key="4">
    <source>
        <dbReference type="ARBA" id="ARBA00023270"/>
    </source>
</evidence>
<dbReference type="PANTHER" id="PTHR10889">
    <property type="entry name" value="DEOXYRIBOSE-PHOSPHATE ALDOLASE"/>
    <property type="match status" value="1"/>
</dbReference>
<dbReference type="AlphaFoldDB" id="A0A4R4WXX6"/>
<sequence length="253" mass="26280">MSVASMDLPRWDGPLPAHDEVAKMIDHSLLRPELAPAEVEDGLATALEYRTASVCVRPADVRAAAALLRGSQVAVGTVVGFPHGGSTTQAKVFETTELISMGAEEIDTVINIGRLRGGDVAFVQHEIAAVVQAAEGRPVKVIFENAYLTDQEKTAGYEAAETAGAAFVKTSTGFAPGGATAADIALMRRTVSSQVQVKAAGGVRTLDALLELHRLGATRFGATATAAILDDLETRRNGNPPAASAADNLTAGY</sequence>
<feature type="active site" description="Proton donor/acceptor" evidence="7">
    <location>
        <position position="198"/>
    </location>
</feature>
<dbReference type="FunFam" id="3.20.20.70:FF:000044">
    <property type="entry name" value="Deoxyribose-phosphate aldolase"/>
    <property type="match status" value="1"/>
</dbReference>
<dbReference type="OrthoDB" id="6579831at2"/>
<dbReference type="Pfam" id="PF01791">
    <property type="entry name" value="DeoC"/>
    <property type="match status" value="1"/>
</dbReference>
<dbReference type="GO" id="GO:0004139">
    <property type="term" value="F:deoxyribose-phosphate aldolase activity"/>
    <property type="evidence" value="ECO:0007669"/>
    <property type="project" value="UniProtKB-UniRule"/>
</dbReference>
<dbReference type="InterPro" id="IPR002915">
    <property type="entry name" value="DeoC/FbaB/LacD_aldolase"/>
</dbReference>
<accession>A0A4R4WXX6</accession>
<dbReference type="EMBL" id="SMKP01000023">
    <property type="protein sequence ID" value="TDD22689.1"/>
    <property type="molecule type" value="Genomic_DNA"/>
</dbReference>
<evidence type="ECO:0000313" key="9">
    <source>
        <dbReference type="EMBL" id="TDD22689.1"/>
    </source>
</evidence>
<dbReference type="UniPathway" id="UPA00002">
    <property type="reaction ID" value="UER00468"/>
</dbReference>
<dbReference type="PIRSF" id="PIRSF001357">
    <property type="entry name" value="DeoC"/>
    <property type="match status" value="1"/>
</dbReference>
<dbReference type="EC" id="4.1.2.4" evidence="7"/>
<comment type="function">
    <text evidence="6 7">Catalyzes a reversible aldol reaction between acetaldehyde and D-glyceraldehyde 3-phosphate to generate 2-deoxy-D-ribose 5-phosphate.</text>
</comment>
<name>A0A4R4WXX6_9ACTN</name>
<evidence type="ECO:0000256" key="8">
    <source>
        <dbReference type="SAM" id="MobiDB-lite"/>
    </source>
</evidence>
<proteinExistence type="inferred from homology"/>
<keyword evidence="3 7" id="KW-0456">Lyase</keyword>
<organism evidence="9 10">
    <name type="scientific">Nonomuraea diastatica</name>
    <dbReference type="NCBI Taxonomy" id="1848329"/>
    <lineage>
        <taxon>Bacteria</taxon>
        <taxon>Bacillati</taxon>
        <taxon>Actinomycetota</taxon>
        <taxon>Actinomycetes</taxon>
        <taxon>Streptosporangiales</taxon>
        <taxon>Streptosporangiaceae</taxon>
        <taxon>Nonomuraea</taxon>
    </lineage>
</organism>
<dbReference type="GO" id="GO:0005737">
    <property type="term" value="C:cytoplasm"/>
    <property type="evidence" value="ECO:0007669"/>
    <property type="project" value="UniProtKB-SubCell"/>
</dbReference>
<dbReference type="GO" id="GO:0016052">
    <property type="term" value="P:carbohydrate catabolic process"/>
    <property type="evidence" value="ECO:0007669"/>
    <property type="project" value="TreeGrafter"/>
</dbReference>
<evidence type="ECO:0000256" key="1">
    <source>
        <dbReference type="ARBA" id="ARBA00010936"/>
    </source>
</evidence>
<evidence type="ECO:0000313" key="10">
    <source>
        <dbReference type="Proteomes" id="UP000294543"/>
    </source>
</evidence>
<dbReference type="PANTHER" id="PTHR10889:SF1">
    <property type="entry name" value="DEOXYRIBOSE-PHOSPHATE ALDOLASE"/>
    <property type="match status" value="1"/>
</dbReference>
<dbReference type="SMART" id="SM01133">
    <property type="entry name" value="DeoC"/>
    <property type="match status" value="1"/>
</dbReference>
<comment type="similarity">
    <text evidence="1 7">Belongs to the DeoC/FbaB aldolase family. DeoC type 1 subfamily.</text>
</comment>
<dbReference type="InterPro" id="IPR013785">
    <property type="entry name" value="Aldolase_TIM"/>
</dbReference>
<protein>
    <recommendedName>
        <fullName evidence="7">Deoxyribose-phosphate aldolase</fullName>
        <shortName evidence="7">DERA</shortName>
        <ecNumber evidence="7">4.1.2.4</ecNumber>
    </recommendedName>
    <alternativeName>
        <fullName evidence="7">2-deoxy-D-ribose 5-phosphate aldolase</fullName>
    </alternativeName>
    <alternativeName>
        <fullName evidence="7">Phosphodeoxyriboaldolase</fullName>
        <shortName evidence="7">Deoxyriboaldolase</shortName>
    </alternativeName>
</protein>
<dbReference type="RefSeq" id="WP_132507428.1">
    <property type="nucleotide sequence ID" value="NZ_SMKP01000023.1"/>
</dbReference>
<dbReference type="NCBIfam" id="TIGR00126">
    <property type="entry name" value="deoC"/>
    <property type="match status" value="1"/>
</dbReference>